<evidence type="ECO:0000313" key="2">
    <source>
        <dbReference type="Proteomes" id="UP001153269"/>
    </source>
</evidence>
<dbReference type="AlphaFoldDB" id="A0A9N7U8K2"/>
<evidence type="ECO:0000313" key="1">
    <source>
        <dbReference type="EMBL" id="CAB1426142.1"/>
    </source>
</evidence>
<dbReference type="EMBL" id="CADEAL010000860">
    <property type="protein sequence ID" value="CAB1426142.1"/>
    <property type="molecule type" value="Genomic_DNA"/>
</dbReference>
<sequence length="68" mass="7982">MLDYYSYRHTEQPVRKILEQPATQGLAPEVQELVDSIQNVLQSDQATGSTNWRGQLYLRWMGKSRDRQ</sequence>
<organism evidence="1 2">
    <name type="scientific">Pleuronectes platessa</name>
    <name type="common">European plaice</name>
    <dbReference type="NCBI Taxonomy" id="8262"/>
    <lineage>
        <taxon>Eukaryota</taxon>
        <taxon>Metazoa</taxon>
        <taxon>Chordata</taxon>
        <taxon>Craniata</taxon>
        <taxon>Vertebrata</taxon>
        <taxon>Euteleostomi</taxon>
        <taxon>Actinopterygii</taxon>
        <taxon>Neopterygii</taxon>
        <taxon>Teleostei</taxon>
        <taxon>Neoteleostei</taxon>
        <taxon>Acanthomorphata</taxon>
        <taxon>Carangaria</taxon>
        <taxon>Pleuronectiformes</taxon>
        <taxon>Pleuronectoidei</taxon>
        <taxon>Pleuronectidae</taxon>
        <taxon>Pleuronectes</taxon>
    </lineage>
</organism>
<proteinExistence type="predicted"/>
<protein>
    <submittedName>
        <fullName evidence="1">Uncharacterized protein</fullName>
    </submittedName>
</protein>
<accession>A0A9N7U8K2</accession>
<reference evidence="1" key="1">
    <citation type="submission" date="2020-03" db="EMBL/GenBank/DDBJ databases">
        <authorList>
            <person name="Weist P."/>
        </authorList>
    </citation>
    <scope>NUCLEOTIDE SEQUENCE</scope>
</reference>
<comment type="caution">
    <text evidence="1">The sequence shown here is derived from an EMBL/GenBank/DDBJ whole genome shotgun (WGS) entry which is preliminary data.</text>
</comment>
<keyword evidence="2" id="KW-1185">Reference proteome</keyword>
<dbReference type="Proteomes" id="UP001153269">
    <property type="component" value="Unassembled WGS sequence"/>
</dbReference>
<name>A0A9N7U8K2_PLEPL</name>
<gene>
    <name evidence="1" type="ORF">PLEPLA_LOCUS14076</name>
</gene>